<dbReference type="PANTHER" id="PTHR11431:SF75">
    <property type="entry name" value="FERRITIN"/>
    <property type="match status" value="1"/>
</dbReference>
<keyword evidence="2" id="KW-0479">Metal-binding</keyword>
<reference evidence="5" key="1">
    <citation type="submission" date="2022-11" db="UniProtKB">
        <authorList>
            <consortium name="WormBaseParasite"/>
        </authorList>
    </citation>
    <scope>IDENTIFICATION</scope>
</reference>
<dbReference type="InterPro" id="IPR009078">
    <property type="entry name" value="Ferritin-like_SF"/>
</dbReference>
<dbReference type="Gene3D" id="1.20.1260.10">
    <property type="match status" value="2"/>
</dbReference>
<keyword evidence="4" id="KW-1185">Reference proteome</keyword>
<feature type="domain" description="Ferritin/DPS" evidence="3">
    <location>
        <begin position="168"/>
        <end position="226"/>
    </location>
</feature>
<protein>
    <submittedName>
        <fullName evidence="5">Ferritin/DPS protein domain-containing protein</fullName>
    </submittedName>
</protein>
<dbReference type="SUPFAM" id="SSF47240">
    <property type="entry name" value="Ferritin-like"/>
    <property type="match status" value="1"/>
</dbReference>
<dbReference type="AlphaFoldDB" id="A0A914RWS1"/>
<dbReference type="InterPro" id="IPR012347">
    <property type="entry name" value="Ferritin-like"/>
</dbReference>
<dbReference type="GO" id="GO:0008199">
    <property type="term" value="F:ferric iron binding"/>
    <property type="evidence" value="ECO:0007669"/>
    <property type="project" value="InterPro"/>
</dbReference>
<keyword evidence="2" id="KW-0408">Iron</keyword>
<name>A0A914RWS1_PAREQ</name>
<feature type="binding site" evidence="2">
    <location>
        <position position="193"/>
    </location>
    <ligand>
        <name>Fe cation</name>
        <dbReference type="ChEBI" id="CHEBI:24875"/>
        <label>1</label>
    </ligand>
</feature>
<feature type="binding site" evidence="2">
    <location>
        <position position="196"/>
    </location>
    <ligand>
        <name>Fe cation</name>
        <dbReference type="ChEBI" id="CHEBI:24875"/>
        <label>1</label>
    </ligand>
</feature>
<evidence type="ECO:0000256" key="2">
    <source>
        <dbReference type="PIRSR" id="PIRSR601519-1"/>
    </source>
</evidence>
<dbReference type="Pfam" id="PF00210">
    <property type="entry name" value="Ferritin"/>
    <property type="match status" value="1"/>
</dbReference>
<dbReference type="InterPro" id="IPR001519">
    <property type="entry name" value="Ferritin"/>
</dbReference>
<comment type="similarity">
    <text evidence="1">Belongs to the ferritin family.</text>
</comment>
<organism evidence="4 5">
    <name type="scientific">Parascaris equorum</name>
    <name type="common">Equine roundworm</name>
    <dbReference type="NCBI Taxonomy" id="6256"/>
    <lineage>
        <taxon>Eukaryota</taxon>
        <taxon>Metazoa</taxon>
        <taxon>Ecdysozoa</taxon>
        <taxon>Nematoda</taxon>
        <taxon>Chromadorea</taxon>
        <taxon>Rhabditida</taxon>
        <taxon>Spirurina</taxon>
        <taxon>Ascaridomorpha</taxon>
        <taxon>Ascaridoidea</taxon>
        <taxon>Ascarididae</taxon>
        <taxon>Parascaris</taxon>
    </lineage>
</organism>
<dbReference type="InterPro" id="IPR008331">
    <property type="entry name" value="Ferritin_DPS_dom"/>
</dbReference>
<dbReference type="GO" id="GO:0006826">
    <property type="term" value="P:iron ion transport"/>
    <property type="evidence" value="ECO:0007669"/>
    <property type="project" value="InterPro"/>
</dbReference>
<evidence type="ECO:0000256" key="1">
    <source>
        <dbReference type="ARBA" id="ARBA00007513"/>
    </source>
</evidence>
<dbReference type="PANTHER" id="PTHR11431">
    <property type="entry name" value="FERRITIN"/>
    <property type="match status" value="1"/>
</dbReference>
<evidence type="ECO:0000313" key="4">
    <source>
        <dbReference type="Proteomes" id="UP000887564"/>
    </source>
</evidence>
<evidence type="ECO:0000313" key="5">
    <source>
        <dbReference type="WBParaSite" id="PEQ_0001094001-mRNA-1"/>
    </source>
</evidence>
<dbReference type="WBParaSite" id="PEQ_0001094001-mRNA-1">
    <property type="protein sequence ID" value="PEQ_0001094001-mRNA-1"/>
    <property type="gene ID" value="PEQ_0001094001"/>
</dbReference>
<dbReference type="GO" id="GO:0005737">
    <property type="term" value="C:cytoplasm"/>
    <property type="evidence" value="ECO:0007669"/>
    <property type="project" value="TreeGrafter"/>
</dbReference>
<dbReference type="GO" id="GO:0006879">
    <property type="term" value="P:intracellular iron ion homeostasis"/>
    <property type="evidence" value="ECO:0007669"/>
    <property type="project" value="InterPro"/>
</dbReference>
<evidence type="ECO:0000259" key="3">
    <source>
        <dbReference type="Pfam" id="PF00210"/>
    </source>
</evidence>
<proteinExistence type="inferred from homology"/>
<dbReference type="Proteomes" id="UP000887564">
    <property type="component" value="Unplaced"/>
</dbReference>
<accession>A0A914RWS1</accession>
<sequence>MGTPHVQRLALMHERISQFLYSCLFQLPATEGELYGTEVLFFEYFFFFSPENSECFAIAAFWQRFTSRHPSSGHFYVVVTVFLVRGQSEDGTEGHPVIPQFCSCTQIDIIEQVKVQFFSQRVQATRLCDIRVGPFNVFVARFLQKAYGNPLVWVPVIVQTQRDGPHLQACYFDRDDVGLPKISKWLKKQSEEERGHAIGFMKYQNTRGGRIVLQNIQVRSIEEISKFVTNLKRVGRGLGEYIFDREHFDDN</sequence>
<dbReference type="GO" id="GO:0008198">
    <property type="term" value="F:ferrous iron binding"/>
    <property type="evidence" value="ECO:0007669"/>
    <property type="project" value="TreeGrafter"/>
</dbReference>